<sequence>MEKFIELTNEELLKVRGGFQTGIEANEYSGDTVFTKWADPGGVQRKIEIDRMEKLKKYQDAVREAAIYQPSAKGNFDYKDAAENVTWCNQSSYDVMEATGVHMEAFYGNPKGYKGKEGQRGAGYWVNANTACKNVENYIDTWAKNYSDNIILNKEKGINSKSYPVDASGELSKEALYAEGKANCPIQEITAEQAQALANRGYTVVVMWENPPQELPNGTIIQESGHISTVRPDLSKKMPTIDPKISNVGSTNELSAVSKSFGKGFKAGTVKYYYDRNQTFTENEGFKGPAYNSLTGKQSISINDPSYDENNYLNYKAREAEEDKHFKTIKSEINKEYLENHPELYNSDTKSLNFNNPFIMNELIKYGLNKAISSDTIDKNIKRLKEGFKIDNNTLLAVLKKNDKKIKDVLLGKIIAGDYIKQKKAEIVAREKAKAEEERKKKEAVEKEKKEIEEKAAKEKVEKERKAKEQKEKEIQARTEEDRKKKESSTGNNSSPIPNPDPPDSRVPIDIPEKDFNPPLQPPAPQPKPKEPPSVSRPAPPAPSPKPEQPAPKQAPDRPPKTGGGEKPGNGGGRGKSGGGGGRPRWPRYNEAVPLAHSDNDYYISPLVGTAVNARGIEASGTYQPSGNEINKLQNIINFNITSLQSQDITLNNKSYEW</sequence>
<name>A0A7S6WM51_9SPIR</name>
<evidence type="ECO:0000313" key="3">
    <source>
        <dbReference type="Proteomes" id="UP000593915"/>
    </source>
</evidence>
<dbReference type="RefSeq" id="WP_194075335.1">
    <property type="nucleotide sequence ID" value="NZ_CP061839.1"/>
</dbReference>
<protein>
    <submittedName>
        <fullName evidence="2">Uncharacterized protein</fullName>
    </submittedName>
</protein>
<dbReference type="Proteomes" id="UP000593915">
    <property type="component" value="Chromosome"/>
</dbReference>
<feature type="compositionally biased region" description="Basic and acidic residues" evidence="1">
    <location>
        <begin position="432"/>
        <end position="488"/>
    </location>
</feature>
<feature type="compositionally biased region" description="Pro residues" evidence="1">
    <location>
        <begin position="538"/>
        <end position="550"/>
    </location>
</feature>
<accession>A0A7S6WM51</accession>
<dbReference type="Gene3D" id="3.90.1720.10">
    <property type="entry name" value="endopeptidase domain like (from Nostoc punctiforme)"/>
    <property type="match status" value="1"/>
</dbReference>
<gene>
    <name evidence="2" type="ORF">IFE08_07360</name>
</gene>
<dbReference type="EMBL" id="CP061839">
    <property type="protein sequence ID" value="QOW59698.1"/>
    <property type="molecule type" value="Genomic_DNA"/>
</dbReference>
<evidence type="ECO:0000256" key="1">
    <source>
        <dbReference type="SAM" id="MobiDB-lite"/>
    </source>
</evidence>
<feature type="region of interest" description="Disordered" evidence="1">
    <location>
        <begin position="432"/>
        <end position="589"/>
    </location>
</feature>
<organism evidence="2 3">
    <name type="scientific">Treponema pedis</name>
    <dbReference type="NCBI Taxonomy" id="409322"/>
    <lineage>
        <taxon>Bacteria</taxon>
        <taxon>Pseudomonadati</taxon>
        <taxon>Spirochaetota</taxon>
        <taxon>Spirochaetia</taxon>
        <taxon>Spirochaetales</taxon>
        <taxon>Treponemataceae</taxon>
        <taxon>Treponema</taxon>
    </lineage>
</organism>
<reference evidence="2 3" key="1">
    <citation type="submission" date="2020-09" db="EMBL/GenBank/DDBJ databases">
        <title>Characterization of Treponema spp. from bovine digital dermatitis in Korea.</title>
        <authorList>
            <person name="Espiritu H.M."/>
            <person name="Cho Y.I."/>
            <person name="Mamuad L."/>
        </authorList>
    </citation>
    <scope>NUCLEOTIDE SEQUENCE [LARGE SCALE GENOMIC DNA]</scope>
    <source>
        <strain evidence="2 3">KS1</strain>
    </source>
</reference>
<evidence type="ECO:0000313" key="2">
    <source>
        <dbReference type="EMBL" id="QOW59698.1"/>
    </source>
</evidence>
<proteinExistence type="predicted"/>
<feature type="compositionally biased region" description="Gly residues" evidence="1">
    <location>
        <begin position="562"/>
        <end position="583"/>
    </location>
</feature>
<dbReference type="AlphaFoldDB" id="A0A7S6WM51"/>